<dbReference type="EMBL" id="JANRMS010000521">
    <property type="protein sequence ID" value="KAJ3538409.1"/>
    <property type="molecule type" value="Genomic_DNA"/>
</dbReference>
<keyword evidence="2" id="KW-1185">Reference proteome</keyword>
<dbReference type="Proteomes" id="UP001148629">
    <property type="component" value="Unassembled WGS sequence"/>
</dbReference>
<accession>A0ACC1SF45</accession>
<evidence type="ECO:0000313" key="1">
    <source>
        <dbReference type="EMBL" id="KAJ3538409.1"/>
    </source>
</evidence>
<name>A0ACC1SF45_9HYPO</name>
<evidence type="ECO:0000313" key="2">
    <source>
        <dbReference type="Proteomes" id="UP001148629"/>
    </source>
</evidence>
<organism evidence="1 2">
    <name type="scientific">Fusarium decemcellulare</name>
    <dbReference type="NCBI Taxonomy" id="57161"/>
    <lineage>
        <taxon>Eukaryota</taxon>
        <taxon>Fungi</taxon>
        <taxon>Dikarya</taxon>
        <taxon>Ascomycota</taxon>
        <taxon>Pezizomycotina</taxon>
        <taxon>Sordariomycetes</taxon>
        <taxon>Hypocreomycetidae</taxon>
        <taxon>Hypocreales</taxon>
        <taxon>Nectriaceae</taxon>
        <taxon>Fusarium</taxon>
        <taxon>Fusarium decemcellulare species complex</taxon>
    </lineage>
</organism>
<reference evidence="1" key="1">
    <citation type="submission" date="2022-08" db="EMBL/GenBank/DDBJ databases">
        <title>Genome Sequence of Fusarium decemcellulare.</title>
        <authorList>
            <person name="Buettner E."/>
        </authorList>
    </citation>
    <scope>NUCLEOTIDE SEQUENCE</scope>
    <source>
        <strain evidence="1">Babe19</strain>
    </source>
</reference>
<comment type="caution">
    <text evidence="1">The sequence shown here is derived from an EMBL/GenBank/DDBJ whole genome shotgun (WGS) entry which is preliminary data.</text>
</comment>
<protein>
    <submittedName>
        <fullName evidence="1">Uncharacterized protein</fullName>
    </submittedName>
</protein>
<proteinExistence type="predicted"/>
<sequence>MSHTILIVGASRGIGAELARQFSTLPDYNIIATGRSSIPPESSTNIRFIKLDQTSAESVAAASKGVEFVDILVLNAAIGDEEYMETTSDERLQEYLVSNVVGPHRVIREFLPALMRGSLKKIILVSSTSGSLANQVKGHQGFAGPYSVSKAAGNMLVVQYQNELRQKGFCVAAVHPGWQQTWEN</sequence>
<gene>
    <name evidence="1" type="ORF">NM208_g5913</name>
</gene>